<dbReference type="SUPFAM" id="SSF110738">
    <property type="entry name" value="Glycerate kinase I"/>
    <property type="match status" value="1"/>
</dbReference>
<dbReference type="InterPro" id="IPR004381">
    <property type="entry name" value="Glycerate_kinase"/>
</dbReference>
<dbReference type="OrthoDB" id="9774290at2"/>
<dbReference type="PANTHER" id="PTHR21599">
    <property type="entry name" value="GLYCERATE KINASE"/>
    <property type="match status" value="1"/>
</dbReference>
<dbReference type="NCBIfam" id="TIGR00045">
    <property type="entry name" value="glycerate kinase"/>
    <property type="match status" value="1"/>
</dbReference>
<evidence type="ECO:0000313" key="7">
    <source>
        <dbReference type="Proteomes" id="UP000266260"/>
    </source>
</evidence>
<evidence type="ECO:0000256" key="3">
    <source>
        <dbReference type="ARBA" id="ARBA00022777"/>
    </source>
</evidence>
<comment type="caution">
    <text evidence="5">The sequence shown here is derived from an EMBL/GenBank/DDBJ whole genome shotgun (WGS) entry which is preliminary data.</text>
</comment>
<keyword evidence="2 4" id="KW-0808">Transferase</keyword>
<dbReference type="AlphaFoldDB" id="A0A398D486"/>
<reference evidence="7 8" key="1">
    <citation type="submission" date="2018-09" db="EMBL/GenBank/DDBJ databases">
        <title>Discovery and Ecogenomic Context for Candidatus Cryosericales, a Global Caldiserica Order Active in Thawing Permafrost.</title>
        <authorList>
            <person name="Martinez M.A."/>
            <person name="Woodcroft B.J."/>
            <person name="Ignacio Espinoza J.C."/>
            <person name="Zayed A."/>
            <person name="Singleton C.M."/>
            <person name="Boyd J."/>
            <person name="Li Y.-F."/>
            <person name="Purvine S."/>
            <person name="Maughan H."/>
            <person name="Hodgkins S.B."/>
            <person name="Anderson D."/>
            <person name="Sederholm M."/>
            <person name="Temperton B."/>
            <person name="Saleska S.R."/>
            <person name="Tyson G.W."/>
            <person name="Rich V.I."/>
        </authorList>
    </citation>
    <scope>NUCLEOTIDE SEQUENCE [LARGE SCALE GENOMIC DNA]</scope>
    <source>
        <strain evidence="6 8">SMC5</strain>
        <strain evidence="5 7">SMC6</strain>
    </source>
</reference>
<dbReference type="PANTHER" id="PTHR21599:SF0">
    <property type="entry name" value="GLYCERATE KINASE"/>
    <property type="match status" value="1"/>
</dbReference>
<sequence>MAKVLVSMNAFKGSISTKAATDAVALAFEGAGFQVEKVYLADGGDGTTDVAAALGGRVEFVSTFDPVMRPIEAPVVWLGQTAVIEMARASGWALIAAEERNPMLTTTWGTGLLIKHALEHGADRIILGIGGSATVDGGLGMLAALGFSITDEAGNASWRGGEGLSRLARVVANSPMKQTRLVVASDVTNPLLGLTGAAPVFGPQKGATPDMVTLLEKGLERLADITLQMTGVRLHDMSGAGAAGGVGGAAVAWLGGHLESGAELFMDLENFDARAVGCTVLVTGEGSIDAQTVYGKAPVRVAQRFRKVSPEGLTVAIAGAVRDRAQVREAGIDVFITTLDRPMSEREAMENGLALLTQAAAELAHLLSLKG</sequence>
<dbReference type="RefSeq" id="WP_119119274.1">
    <property type="nucleotide sequence ID" value="NZ_QXIT01000030.1"/>
</dbReference>
<accession>A0A398D486</accession>
<accession>A0A398DLB3</accession>
<dbReference type="EMBL" id="QXIT01000030">
    <property type="protein sequence ID" value="RIE10336.1"/>
    <property type="molecule type" value="Genomic_DNA"/>
</dbReference>
<dbReference type="GO" id="GO:0031388">
    <property type="term" value="P:organic acid phosphorylation"/>
    <property type="evidence" value="ECO:0007669"/>
    <property type="project" value="UniProtKB-UniRule"/>
</dbReference>
<name>A0A398D486_9BACT</name>
<protein>
    <submittedName>
        <fullName evidence="5">Glycerate kinase</fullName>
    </submittedName>
</protein>
<dbReference type="Proteomes" id="UP000266260">
    <property type="component" value="Unassembled WGS sequence"/>
</dbReference>
<dbReference type="GO" id="GO:0008887">
    <property type="term" value="F:glycerate kinase activity"/>
    <property type="evidence" value="ECO:0007669"/>
    <property type="project" value="UniProtKB-UniRule"/>
</dbReference>
<dbReference type="EMBL" id="QXIU01000034">
    <property type="protein sequence ID" value="RIE15193.1"/>
    <property type="molecule type" value="Genomic_DNA"/>
</dbReference>
<evidence type="ECO:0000256" key="4">
    <source>
        <dbReference type="PIRNR" id="PIRNR006078"/>
    </source>
</evidence>
<comment type="similarity">
    <text evidence="1 4">Belongs to the glycerate kinase type-1 family.</text>
</comment>
<dbReference type="Gene3D" id="3.40.50.10350">
    <property type="entry name" value="Glycerate kinase, domain 1"/>
    <property type="match status" value="1"/>
</dbReference>
<dbReference type="Proteomes" id="UP000266489">
    <property type="component" value="Unassembled WGS sequence"/>
</dbReference>
<organism evidence="5 7">
    <name type="scientific">Candidatus Cryosericum odellii</name>
    <dbReference type="NCBI Taxonomy" id="2290917"/>
    <lineage>
        <taxon>Bacteria</taxon>
        <taxon>Pseudomonadati</taxon>
        <taxon>Caldisericota/Cryosericota group</taxon>
        <taxon>Candidatus Cryosericota</taxon>
        <taxon>Candidatus Cryosericia</taxon>
        <taxon>Candidatus Cryosericales</taxon>
        <taxon>Candidatus Cryosericaceae</taxon>
        <taxon>Candidatus Cryosericum</taxon>
    </lineage>
</organism>
<dbReference type="InterPro" id="IPR018197">
    <property type="entry name" value="Glycerate_kinase_RE-like"/>
</dbReference>
<evidence type="ECO:0000256" key="1">
    <source>
        <dbReference type="ARBA" id="ARBA00006284"/>
    </source>
</evidence>
<dbReference type="Gene3D" id="3.90.1510.10">
    <property type="entry name" value="Glycerate kinase, domain 2"/>
    <property type="match status" value="1"/>
</dbReference>
<dbReference type="InterPro" id="IPR018193">
    <property type="entry name" value="Glyc_kinase_flavodox-like_fold"/>
</dbReference>
<evidence type="ECO:0000313" key="8">
    <source>
        <dbReference type="Proteomes" id="UP000266489"/>
    </source>
</evidence>
<dbReference type="Pfam" id="PF02595">
    <property type="entry name" value="Gly_kinase"/>
    <property type="match status" value="1"/>
</dbReference>
<evidence type="ECO:0000313" key="6">
    <source>
        <dbReference type="EMBL" id="RIE15193.1"/>
    </source>
</evidence>
<dbReference type="InterPro" id="IPR036129">
    <property type="entry name" value="Glycerate_kinase_sf"/>
</dbReference>
<keyword evidence="7" id="KW-1185">Reference proteome</keyword>
<proteinExistence type="inferred from homology"/>
<keyword evidence="3 4" id="KW-0418">Kinase</keyword>
<gene>
    <name evidence="6" type="ORF">SMC5_01265</name>
    <name evidence="5" type="ORF">SMC6_01350</name>
</gene>
<dbReference type="PIRSF" id="PIRSF006078">
    <property type="entry name" value="GlxK"/>
    <property type="match status" value="1"/>
</dbReference>
<evidence type="ECO:0000313" key="5">
    <source>
        <dbReference type="EMBL" id="RIE10336.1"/>
    </source>
</evidence>
<evidence type="ECO:0000256" key="2">
    <source>
        <dbReference type="ARBA" id="ARBA00022679"/>
    </source>
</evidence>